<protein>
    <recommendedName>
        <fullName evidence="5">BZIP domain-containing protein</fullName>
    </recommendedName>
</protein>
<reference evidence="4" key="1">
    <citation type="journal article" date="2017" name="Genome Biol.">
        <title>Comparative genomics reveals high biological diversity and specific adaptations in the industrially and medically important fungal genus Aspergillus.</title>
        <authorList>
            <person name="de Vries R.P."/>
            <person name="Riley R."/>
            <person name="Wiebenga A."/>
            <person name="Aguilar-Osorio G."/>
            <person name="Amillis S."/>
            <person name="Uchima C.A."/>
            <person name="Anderluh G."/>
            <person name="Asadollahi M."/>
            <person name="Askin M."/>
            <person name="Barry K."/>
            <person name="Battaglia E."/>
            <person name="Bayram O."/>
            <person name="Benocci T."/>
            <person name="Braus-Stromeyer S.A."/>
            <person name="Caldana C."/>
            <person name="Canovas D."/>
            <person name="Cerqueira G.C."/>
            <person name="Chen F."/>
            <person name="Chen W."/>
            <person name="Choi C."/>
            <person name="Clum A."/>
            <person name="Dos Santos R.A."/>
            <person name="Damasio A.R."/>
            <person name="Diallinas G."/>
            <person name="Emri T."/>
            <person name="Fekete E."/>
            <person name="Flipphi M."/>
            <person name="Freyberg S."/>
            <person name="Gallo A."/>
            <person name="Gournas C."/>
            <person name="Habgood R."/>
            <person name="Hainaut M."/>
            <person name="Harispe M.L."/>
            <person name="Henrissat B."/>
            <person name="Hilden K.S."/>
            <person name="Hope R."/>
            <person name="Hossain A."/>
            <person name="Karabika E."/>
            <person name="Karaffa L."/>
            <person name="Karanyi Z."/>
            <person name="Krasevec N."/>
            <person name="Kuo A."/>
            <person name="Kusch H."/>
            <person name="LaButti K."/>
            <person name="Lagendijk E.L."/>
            <person name="Lapidus A."/>
            <person name="Levasseur A."/>
            <person name="Lindquist E."/>
            <person name="Lipzen A."/>
            <person name="Logrieco A.F."/>
            <person name="MacCabe A."/>
            <person name="Maekelae M.R."/>
            <person name="Malavazi I."/>
            <person name="Melin P."/>
            <person name="Meyer V."/>
            <person name="Mielnichuk N."/>
            <person name="Miskei M."/>
            <person name="Molnar A.P."/>
            <person name="Mule G."/>
            <person name="Ngan C.Y."/>
            <person name="Orejas M."/>
            <person name="Orosz E."/>
            <person name="Ouedraogo J.P."/>
            <person name="Overkamp K.M."/>
            <person name="Park H.-S."/>
            <person name="Perrone G."/>
            <person name="Piumi F."/>
            <person name="Punt P.J."/>
            <person name="Ram A.F."/>
            <person name="Ramon A."/>
            <person name="Rauscher S."/>
            <person name="Record E."/>
            <person name="Riano-Pachon D.M."/>
            <person name="Robert V."/>
            <person name="Roehrig J."/>
            <person name="Ruller R."/>
            <person name="Salamov A."/>
            <person name="Salih N.S."/>
            <person name="Samson R.A."/>
            <person name="Sandor E."/>
            <person name="Sanguinetti M."/>
            <person name="Schuetze T."/>
            <person name="Sepcic K."/>
            <person name="Shelest E."/>
            <person name="Sherlock G."/>
            <person name="Sophianopoulou V."/>
            <person name="Squina F.M."/>
            <person name="Sun H."/>
            <person name="Susca A."/>
            <person name="Todd R.B."/>
            <person name="Tsang A."/>
            <person name="Unkles S.E."/>
            <person name="van de Wiele N."/>
            <person name="van Rossen-Uffink D."/>
            <person name="Oliveira J.V."/>
            <person name="Vesth T.C."/>
            <person name="Visser J."/>
            <person name="Yu J.-H."/>
            <person name="Zhou M."/>
            <person name="Andersen M.R."/>
            <person name="Archer D.B."/>
            <person name="Baker S.E."/>
            <person name="Benoit I."/>
            <person name="Brakhage A.A."/>
            <person name="Braus G.H."/>
            <person name="Fischer R."/>
            <person name="Frisvad J.C."/>
            <person name="Goldman G.H."/>
            <person name="Houbraken J."/>
            <person name="Oakley B."/>
            <person name="Pocsi I."/>
            <person name="Scazzocchio C."/>
            <person name="Seiboth B."/>
            <person name="vanKuyk P.A."/>
            <person name="Wortman J."/>
            <person name="Dyer P.S."/>
            <person name="Grigoriev I.V."/>
        </authorList>
    </citation>
    <scope>NUCLEOTIDE SEQUENCE [LARGE SCALE GENOMIC DNA]</scope>
    <source>
        <strain evidence="4">CBS 516.65</strain>
    </source>
</reference>
<sequence length="506" mass="56778">MAAENSHNLVKVLSARSYLPVDEQPSATRDSANSSTASTVEINTSPKQSSLLPMESTRVTRQRRSSRNAGRPRLDTQGTAVLSESRRKQVRQAQKTYRLKKEAVLQNTQARVAELEQKINGISEAFSDLYDVALGSDLKSTHPALFDHFNEMKRLLTTNMGRFPTSPSQESSSTGRREAGSARKCATSVSESVNSSCEKGTSQQNVFGYCPLLSESMEATPESVWLSPDDYHEDSQTDGNNSAWRSFGNFIYTYCFQEDKFSRRLQRYCLEYAFRLFSDPRSHPNRIYRVFRLVPCIQNKAKMYPYFKRLIMAGSEESLEIQALPFYCIGGAGTHYPVLDDMGSPIYPPKMRLPKRLLGVLPVVRCASDVESNWDTDRLLEVCGFGGQWFDCRDVEGYLSARGVRLEESSLFPRVEGLLERDSQSSTANFSPSEDSITDSRGQSEQNYPADKPLSPSEPLHQYILDVESFFLHLLQGMVILGRVPGFRQSDVAAAFRASLRVQAAS</sequence>
<dbReference type="RefSeq" id="XP_022398892.1">
    <property type="nucleotide sequence ID" value="XM_022544827.1"/>
</dbReference>
<dbReference type="Gene3D" id="1.20.5.170">
    <property type="match status" value="1"/>
</dbReference>
<name>A0A1L9VE65_ASPGL</name>
<evidence type="ECO:0008006" key="5">
    <source>
        <dbReference type="Google" id="ProtNLM"/>
    </source>
</evidence>
<feature type="coiled-coil region" evidence="1">
    <location>
        <begin position="98"/>
        <end position="125"/>
    </location>
</feature>
<proteinExistence type="predicted"/>
<feature type="region of interest" description="Disordered" evidence="2">
    <location>
        <begin position="423"/>
        <end position="455"/>
    </location>
</feature>
<gene>
    <name evidence="3" type="ORF">ASPGLDRAFT_37496</name>
</gene>
<dbReference type="SUPFAM" id="SSF57959">
    <property type="entry name" value="Leucine zipper domain"/>
    <property type="match status" value="1"/>
</dbReference>
<dbReference type="Proteomes" id="UP000184300">
    <property type="component" value="Unassembled WGS sequence"/>
</dbReference>
<dbReference type="VEuPathDB" id="FungiDB:ASPGLDRAFT_37496"/>
<feature type="region of interest" description="Disordered" evidence="2">
    <location>
        <begin position="161"/>
        <end position="185"/>
    </location>
</feature>
<evidence type="ECO:0000313" key="4">
    <source>
        <dbReference type="Proteomes" id="UP000184300"/>
    </source>
</evidence>
<dbReference type="PANTHER" id="PTHR40618:SF1">
    <property type="entry name" value="B-ZIP TRANSCRIPTION FACTOR (EUROFUNG)"/>
    <property type="match status" value="1"/>
</dbReference>
<accession>A0A1L9VE65</accession>
<feature type="region of interest" description="Disordered" evidence="2">
    <location>
        <begin position="21"/>
        <end position="95"/>
    </location>
</feature>
<feature type="compositionally biased region" description="Polar residues" evidence="2">
    <location>
        <begin position="25"/>
        <end position="51"/>
    </location>
</feature>
<feature type="compositionally biased region" description="Polar residues" evidence="2">
    <location>
        <begin position="424"/>
        <end position="447"/>
    </location>
</feature>
<dbReference type="InterPro" id="IPR046347">
    <property type="entry name" value="bZIP_sf"/>
</dbReference>
<dbReference type="AlphaFoldDB" id="A0A1L9VE65"/>
<evidence type="ECO:0000256" key="2">
    <source>
        <dbReference type="SAM" id="MobiDB-lite"/>
    </source>
</evidence>
<keyword evidence="4" id="KW-1185">Reference proteome</keyword>
<evidence type="ECO:0000313" key="3">
    <source>
        <dbReference type="EMBL" id="OJJ82194.1"/>
    </source>
</evidence>
<organism evidence="3 4">
    <name type="scientific">Aspergillus glaucus CBS 516.65</name>
    <dbReference type="NCBI Taxonomy" id="1160497"/>
    <lineage>
        <taxon>Eukaryota</taxon>
        <taxon>Fungi</taxon>
        <taxon>Dikarya</taxon>
        <taxon>Ascomycota</taxon>
        <taxon>Pezizomycotina</taxon>
        <taxon>Eurotiomycetes</taxon>
        <taxon>Eurotiomycetidae</taxon>
        <taxon>Eurotiales</taxon>
        <taxon>Aspergillaceae</taxon>
        <taxon>Aspergillus</taxon>
        <taxon>Aspergillus subgen. Aspergillus</taxon>
    </lineage>
</organism>
<feature type="compositionally biased region" description="Polar residues" evidence="2">
    <location>
        <begin position="161"/>
        <end position="174"/>
    </location>
</feature>
<dbReference type="GO" id="GO:0003700">
    <property type="term" value="F:DNA-binding transcription factor activity"/>
    <property type="evidence" value="ECO:0007669"/>
    <property type="project" value="InterPro"/>
</dbReference>
<dbReference type="EMBL" id="KV878903">
    <property type="protein sequence ID" value="OJJ82194.1"/>
    <property type="molecule type" value="Genomic_DNA"/>
</dbReference>
<dbReference type="PANTHER" id="PTHR40618">
    <property type="entry name" value="B-ZIP TRANSCRIPTION FACTOR (EUROFUNG)-RELATED"/>
    <property type="match status" value="1"/>
</dbReference>
<keyword evidence="1" id="KW-0175">Coiled coil</keyword>
<dbReference type="GeneID" id="34461088"/>
<evidence type="ECO:0000256" key="1">
    <source>
        <dbReference type="SAM" id="Coils"/>
    </source>
</evidence>
<dbReference type="OrthoDB" id="68328at2759"/>
<dbReference type="CDD" id="cd14688">
    <property type="entry name" value="bZIP_YAP"/>
    <property type="match status" value="1"/>
</dbReference>
<dbReference type="STRING" id="1160497.A0A1L9VE65"/>